<evidence type="ECO:0000313" key="2">
    <source>
        <dbReference type="EMBL" id="OGY43850.1"/>
    </source>
</evidence>
<sequence length="312" mass="35445">MAFQDFLNKFKTDKRYLIGGVIVIGLILFMIIGSLDQGETPTDELPKTNQATLDFWAKIRANDPVQLSGEWKNPTWLEVNSDLWEDGAYITGDGNTLYFVIYQGDLIKDIQTGNLKGELDVYMSQKPFREKSKAPISEKIWAEGGVMISGNDIYYMSNKYSQDGKYDTDIYKNGVRLSFNTAEDEDDPHYCAAKDELYFWKKDGGDSNIYVYANGEVKKLPSPINTAGTDIQPFLTPDCQTMYFTSDRDGNPAIYKAQRAGERWEKPTKMISSKIAVGEPTLTDDGKYLYFIQVFRSDDGVFTSDVMFVERK</sequence>
<keyword evidence="1" id="KW-0472">Membrane</keyword>
<dbReference type="InterPro" id="IPR011659">
    <property type="entry name" value="WD40"/>
</dbReference>
<gene>
    <name evidence="2" type="ORF">A2729_05190</name>
</gene>
<evidence type="ECO:0000313" key="3">
    <source>
        <dbReference type="Proteomes" id="UP000178930"/>
    </source>
</evidence>
<dbReference type="Pfam" id="PF07676">
    <property type="entry name" value="PD40"/>
    <property type="match status" value="2"/>
</dbReference>
<comment type="caution">
    <text evidence="2">The sequence shown here is derived from an EMBL/GenBank/DDBJ whole genome shotgun (WGS) entry which is preliminary data.</text>
</comment>
<dbReference type="AlphaFoldDB" id="A0A1G1XW78"/>
<dbReference type="Proteomes" id="UP000178930">
    <property type="component" value="Unassembled WGS sequence"/>
</dbReference>
<dbReference type="Gene3D" id="2.120.10.30">
    <property type="entry name" value="TolB, C-terminal domain"/>
    <property type="match status" value="1"/>
</dbReference>
<evidence type="ECO:0000256" key="1">
    <source>
        <dbReference type="SAM" id="Phobius"/>
    </source>
</evidence>
<organism evidence="2 3">
    <name type="scientific">Candidatus Buchananbacteria bacterium RIFCSPHIGHO2_01_FULL_39_14</name>
    <dbReference type="NCBI Taxonomy" id="1797532"/>
    <lineage>
        <taxon>Bacteria</taxon>
        <taxon>Candidatus Buchananiibacteriota</taxon>
    </lineage>
</organism>
<feature type="transmembrane region" description="Helical" evidence="1">
    <location>
        <begin position="16"/>
        <end position="35"/>
    </location>
</feature>
<dbReference type="STRING" id="1797532.A2729_05190"/>
<keyword evidence="1" id="KW-0812">Transmembrane</keyword>
<dbReference type="InterPro" id="IPR011042">
    <property type="entry name" value="6-blade_b-propeller_TolB-like"/>
</dbReference>
<name>A0A1G1XW78_9BACT</name>
<accession>A0A1G1XW78</accession>
<dbReference type="SUPFAM" id="SSF69304">
    <property type="entry name" value="Tricorn protease N-terminal domain"/>
    <property type="match status" value="1"/>
</dbReference>
<dbReference type="EMBL" id="MHIB01000028">
    <property type="protein sequence ID" value="OGY43850.1"/>
    <property type="molecule type" value="Genomic_DNA"/>
</dbReference>
<evidence type="ECO:0008006" key="4">
    <source>
        <dbReference type="Google" id="ProtNLM"/>
    </source>
</evidence>
<keyword evidence="1" id="KW-1133">Transmembrane helix</keyword>
<proteinExistence type="predicted"/>
<reference evidence="2 3" key="1">
    <citation type="journal article" date="2016" name="Nat. Commun.">
        <title>Thousands of microbial genomes shed light on interconnected biogeochemical processes in an aquifer system.</title>
        <authorList>
            <person name="Anantharaman K."/>
            <person name="Brown C.T."/>
            <person name="Hug L.A."/>
            <person name="Sharon I."/>
            <person name="Castelle C.J."/>
            <person name="Probst A.J."/>
            <person name="Thomas B.C."/>
            <person name="Singh A."/>
            <person name="Wilkins M.J."/>
            <person name="Karaoz U."/>
            <person name="Brodie E.L."/>
            <person name="Williams K.H."/>
            <person name="Hubbard S.S."/>
            <person name="Banfield J.F."/>
        </authorList>
    </citation>
    <scope>NUCLEOTIDE SEQUENCE [LARGE SCALE GENOMIC DNA]</scope>
</reference>
<protein>
    <recommendedName>
        <fullName evidence="4">DUF5050 domain-containing protein</fullName>
    </recommendedName>
</protein>